<dbReference type="PANTHER" id="PTHR34580">
    <property type="match status" value="1"/>
</dbReference>
<reference evidence="3 5" key="1">
    <citation type="submission" date="2014-03" db="EMBL/GenBank/DDBJ databases">
        <title>Complete genome sequence of the Radio-Resistant Rubrobacter radiotolerans RSPS-4.</title>
        <authorList>
            <person name="Egas C.C."/>
            <person name="Barroso C.C."/>
            <person name="Froufe H.J.C."/>
            <person name="Pacheco J.J."/>
            <person name="Albuquerque L.L."/>
            <person name="da Costa M.M.S."/>
        </authorList>
    </citation>
    <scope>NUCLEOTIDE SEQUENCE [LARGE SCALE GENOMIC DNA]</scope>
    <source>
        <strain evidence="3 5">RSPS-4</strain>
        <plasmid evidence="3 5">1</plasmid>
    </source>
</reference>
<dbReference type="EMBL" id="JAWXXX010000002">
    <property type="protein sequence ID" value="MDX5895278.1"/>
    <property type="molecule type" value="Genomic_DNA"/>
</dbReference>
<keyword evidence="5" id="KW-1185">Reference proteome</keyword>
<dbReference type="AlphaFoldDB" id="A0A023X7Q3"/>
<proteinExistence type="predicted"/>
<dbReference type="OrthoDB" id="9815009at2"/>
<sequence>MGTLILLRVLSEGPASRRKLEQALADEGIRRDERTIRRWLGILREAGFGITKTKNLYKMHSSPAKIDFDGYEALATLSVLESLAERELLYNKSFGTAAGKLRRTIPKESLDFADAGKIEFALESVSDPPEDPEIMDKLRRAVRSSRRASIFYHSLKSDTLRWRTVEPVGITYSQRAHRLHAFDLEQREVREFRVNRVQQARILPDKFSPETHRHSLTPARIRLSRNTFIAYGRKIIADDEASIEPLSDGGAIVSGKTPSPFWTVREVAALGPEAEVLGGEELRREFVTFLKDTLEKYE</sequence>
<feature type="domain" description="WCX" evidence="2">
    <location>
        <begin position="219"/>
        <end position="288"/>
    </location>
</feature>
<dbReference type="InterPro" id="IPR057727">
    <property type="entry name" value="WCX_dom"/>
</dbReference>
<evidence type="ECO:0000313" key="4">
    <source>
        <dbReference type="EMBL" id="MDX5895278.1"/>
    </source>
</evidence>
<feature type="domain" description="WYL" evidence="1">
    <location>
        <begin position="133"/>
        <end position="202"/>
    </location>
</feature>
<evidence type="ECO:0000259" key="1">
    <source>
        <dbReference type="Pfam" id="PF13280"/>
    </source>
</evidence>
<dbReference type="Proteomes" id="UP000025229">
    <property type="component" value="Plasmid 1"/>
</dbReference>
<dbReference type="InterPro" id="IPR051534">
    <property type="entry name" value="CBASS_pafABC_assoc_protein"/>
</dbReference>
<dbReference type="Pfam" id="PF13280">
    <property type="entry name" value="WYL"/>
    <property type="match status" value="1"/>
</dbReference>
<dbReference type="PANTHER" id="PTHR34580:SF1">
    <property type="entry name" value="PROTEIN PAFC"/>
    <property type="match status" value="1"/>
</dbReference>
<dbReference type="eggNOG" id="COG2378">
    <property type="taxonomic scope" value="Bacteria"/>
</dbReference>
<dbReference type="KEGG" id="rrd:RradSPS_2963"/>
<accession>A0A023X7Q3</accession>
<dbReference type="HOGENOM" id="CLU_933467_0_0_11"/>
<evidence type="ECO:0000313" key="3">
    <source>
        <dbReference type="EMBL" id="AHY48246.1"/>
    </source>
</evidence>
<gene>
    <name evidence="3" type="ORF">RradSPS_2963</name>
    <name evidence="4" type="ORF">SIL72_14720</name>
</gene>
<geneLocation type="plasmid" evidence="3">
    <name>1</name>
</geneLocation>
<dbReference type="Proteomes" id="UP001281130">
    <property type="component" value="Unassembled WGS sequence"/>
</dbReference>
<protein>
    <submittedName>
        <fullName evidence="3">Putative transcriptional regulator</fullName>
    </submittedName>
    <submittedName>
        <fullName evidence="4">WYL domain-containing protein</fullName>
    </submittedName>
</protein>
<reference evidence="4" key="2">
    <citation type="submission" date="2023-11" db="EMBL/GenBank/DDBJ databases">
        <title>MicrobeMod: A computational toolkit for identifying prokaryotic methylation and restriction-modification with nanopore sequencing.</title>
        <authorList>
            <person name="Crits-Christoph A."/>
            <person name="Kang S.C."/>
            <person name="Lee H."/>
            <person name="Ostrov N."/>
        </authorList>
    </citation>
    <scope>NUCLEOTIDE SEQUENCE</scope>
    <source>
        <strain evidence="4">ATCC 51242</strain>
    </source>
</reference>
<dbReference type="EMBL" id="CP007515">
    <property type="protein sequence ID" value="AHY48246.1"/>
    <property type="molecule type" value="Genomic_DNA"/>
</dbReference>
<name>A0A023X7Q3_RUBRA</name>
<evidence type="ECO:0000313" key="5">
    <source>
        <dbReference type="Proteomes" id="UP000025229"/>
    </source>
</evidence>
<dbReference type="Pfam" id="PF25583">
    <property type="entry name" value="WCX"/>
    <property type="match status" value="1"/>
</dbReference>
<dbReference type="RefSeq" id="WP_041338779.1">
    <property type="nucleotide sequence ID" value="NZ_CP007515.1"/>
</dbReference>
<dbReference type="PROSITE" id="PS52050">
    <property type="entry name" value="WYL"/>
    <property type="match status" value="1"/>
</dbReference>
<evidence type="ECO:0000259" key="2">
    <source>
        <dbReference type="Pfam" id="PF25583"/>
    </source>
</evidence>
<organism evidence="3 5">
    <name type="scientific">Rubrobacter radiotolerans</name>
    <name type="common">Arthrobacter radiotolerans</name>
    <dbReference type="NCBI Taxonomy" id="42256"/>
    <lineage>
        <taxon>Bacteria</taxon>
        <taxon>Bacillati</taxon>
        <taxon>Actinomycetota</taxon>
        <taxon>Rubrobacteria</taxon>
        <taxon>Rubrobacterales</taxon>
        <taxon>Rubrobacteraceae</taxon>
        <taxon>Rubrobacter</taxon>
    </lineage>
</organism>
<keyword evidence="3" id="KW-0614">Plasmid</keyword>
<dbReference type="InterPro" id="IPR026881">
    <property type="entry name" value="WYL_dom"/>
</dbReference>